<evidence type="ECO:0000313" key="2">
    <source>
        <dbReference type="Proteomes" id="UP000538566"/>
    </source>
</evidence>
<organism evidence="1 2">
    <name type="scientific">Novosphingobium taihuense</name>
    <dbReference type="NCBI Taxonomy" id="260085"/>
    <lineage>
        <taxon>Bacteria</taxon>
        <taxon>Pseudomonadati</taxon>
        <taxon>Pseudomonadota</taxon>
        <taxon>Alphaproteobacteria</taxon>
        <taxon>Sphingomonadales</taxon>
        <taxon>Sphingomonadaceae</taxon>
        <taxon>Novosphingobium</taxon>
    </lineage>
</organism>
<accession>A0A7W7ET49</accession>
<sequence length="37" mass="4233">MPSHVHIVAVPSYEDGLRRTFRYVHRHTPDKSTPACA</sequence>
<evidence type="ECO:0008006" key="3">
    <source>
        <dbReference type="Google" id="ProtNLM"/>
    </source>
</evidence>
<gene>
    <name evidence="1" type="ORF">GGR37_001161</name>
</gene>
<protein>
    <recommendedName>
        <fullName evidence="3">Transposase</fullName>
    </recommendedName>
</protein>
<keyword evidence="2" id="KW-1185">Reference proteome</keyword>
<reference evidence="1 2" key="1">
    <citation type="submission" date="2020-08" db="EMBL/GenBank/DDBJ databases">
        <title>Genomic Encyclopedia of Type Strains, Phase IV (KMG-IV): sequencing the most valuable type-strain genomes for metagenomic binning, comparative biology and taxonomic classification.</title>
        <authorList>
            <person name="Goeker M."/>
        </authorList>
    </citation>
    <scope>NUCLEOTIDE SEQUENCE [LARGE SCALE GENOMIC DNA]</scope>
    <source>
        <strain evidence="1 2">DSM 17507</strain>
    </source>
</reference>
<comment type="caution">
    <text evidence="1">The sequence shown here is derived from an EMBL/GenBank/DDBJ whole genome shotgun (WGS) entry which is preliminary data.</text>
</comment>
<evidence type="ECO:0000313" key="1">
    <source>
        <dbReference type="EMBL" id="MBB4612902.1"/>
    </source>
</evidence>
<proteinExistence type="predicted"/>
<dbReference type="EMBL" id="JACHOA010000002">
    <property type="protein sequence ID" value="MBB4612902.1"/>
    <property type="molecule type" value="Genomic_DNA"/>
</dbReference>
<name>A0A7W7ET49_9SPHN</name>
<dbReference type="Proteomes" id="UP000538566">
    <property type="component" value="Unassembled WGS sequence"/>
</dbReference>
<dbReference type="AlphaFoldDB" id="A0A7W7ET49"/>